<dbReference type="SUPFAM" id="SSF53850">
    <property type="entry name" value="Periplasmic binding protein-like II"/>
    <property type="match status" value="1"/>
</dbReference>
<accession>A0ABS8YII7</accession>
<dbReference type="NCBIfam" id="TIGR04541">
    <property type="entry name" value="thiaminase_BcmE"/>
    <property type="match status" value="1"/>
</dbReference>
<dbReference type="Proteomes" id="UP001199916">
    <property type="component" value="Unassembled WGS sequence"/>
</dbReference>
<evidence type="ECO:0000313" key="5">
    <source>
        <dbReference type="Proteomes" id="UP001199916"/>
    </source>
</evidence>
<dbReference type="RefSeq" id="WP_233696363.1">
    <property type="nucleotide sequence ID" value="NZ_JAJNBZ010000004.1"/>
</dbReference>
<keyword evidence="4" id="KW-0808">Transferase</keyword>
<feature type="signal peptide" evidence="2">
    <location>
        <begin position="1"/>
        <end position="28"/>
    </location>
</feature>
<reference evidence="4 5" key="1">
    <citation type="submission" date="2021-11" db="EMBL/GenBank/DDBJ databases">
        <title>Draft genome sequence of Paenibacillus profundus YoMME, a new Gram-positive bacteria with exoelectrogenic properties.</title>
        <authorList>
            <person name="Hubenova Y."/>
            <person name="Hubenova E."/>
            <person name="Manasiev Y."/>
            <person name="Peykov S."/>
            <person name="Mitov M."/>
        </authorList>
    </citation>
    <scope>NUCLEOTIDE SEQUENCE [LARGE SCALE GENOMIC DNA]</scope>
    <source>
        <strain evidence="4 5">YoMME</strain>
    </source>
</reference>
<keyword evidence="2" id="KW-0732">Signal</keyword>
<keyword evidence="5" id="KW-1185">Reference proteome</keyword>
<evidence type="ECO:0000259" key="3">
    <source>
        <dbReference type="Pfam" id="PF22141"/>
    </source>
</evidence>
<gene>
    <name evidence="4" type="primary">bcmE</name>
    <name evidence="4" type="ORF">LQV63_08540</name>
</gene>
<name>A0ABS8YII7_9BACL</name>
<dbReference type="EMBL" id="JAJNBZ010000004">
    <property type="protein sequence ID" value="MCE5169359.1"/>
    <property type="molecule type" value="Genomic_DNA"/>
</dbReference>
<evidence type="ECO:0000256" key="2">
    <source>
        <dbReference type="SAM" id="SignalP"/>
    </source>
</evidence>
<feature type="domain" description="Thiaminase-1 insert" evidence="3">
    <location>
        <begin position="144"/>
        <end position="289"/>
    </location>
</feature>
<dbReference type="Gene3D" id="3.40.190.10">
    <property type="entry name" value="Periplasmic binding protein-like II"/>
    <property type="match status" value="2"/>
</dbReference>
<proteinExistence type="predicted"/>
<dbReference type="InterPro" id="IPR030901">
    <property type="entry name" value="Thiaminase_BcmE"/>
</dbReference>
<dbReference type="InterPro" id="IPR054393">
    <property type="entry name" value="Thiaminase-1_dom"/>
</dbReference>
<dbReference type="EC" id="2.5.1.2" evidence="1"/>
<evidence type="ECO:0000313" key="4">
    <source>
        <dbReference type="EMBL" id="MCE5169359.1"/>
    </source>
</evidence>
<dbReference type="Pfam" id="PF22141">
    <property type="entry name" value="Thiaminase-1_dom"/>
    <property type="match status" value="1"/>
</dbReference>
<sequence>MKSFKGIIYRNMMIMLALLLVVVSPAGAGADHLNVPANITLKVAVYPYVPDSSRFEAAVLEQWERKEPDVKLEFVAWDSYSTEPPEDLDVFVLDSIFLSHFVDAGYLLPFSSNEIDQADDFVHFALQGAKRNGKVYALPQILCTNLLFYRKDDLKMAQVNNIYDLYKQVGTNHSDQIPPPANKGLLIDMSGGTTKASMYLEALIDVTNRYTKYDVLPPLDHLNEKAIRGLRLLIDMAGVDQSQYYPEDGDAYARASWFAQGSGRAFIGYSESMMRMGSYADQVRFKPISSSAAQDIPLFYSDAVGVNSQTSHPELAKELANVVAASDTVEQALRPHADGQYPQYLLPARHSVYSALEEDYPIYSELSRIVNNPSNRVFRIGPEARTWLDAAKKVLPEALELTSLAS</sequence>
<dbReference type="GO" id="GO:0050332">
    <property type="term" value="F:thiamine pyridinylase activity"/>
    <property type="evidence" value="ECO:0007669"/>
    <property type="project" value="UniProtKB-EC"/>
</dbReference>
<comment type="caution">
    <text evidence="4">The sequence shown here is derived from an EMBL/GenBank/DDBJ whole genome shotgun (WGS) entry which is preliminary data.</text>
</comment>
<organism evidence="4 5">
    <name type="scientific">Paenibacillus profundus</name>
    <dbReference type="NCBI Taxonomy" id="1173085"/>
    <lineage>
        <taxon>Bacteria</taxon>
        <taxon>Bacillati</taxon>
        <taxon>Bacillota</taxon>
        <taxon>Bacilli</taxon>
        <taxon>Bacillales</taxon>
        <taxon>Paenibacillaceae</taxon>
        <taxon>Paenibacillus</taxon>
    </lineage>
</organism>
<feature type="chain" id="PRO_5046545468" description="Thiamine pyridinylase" evidence="2">
    <location>
        <begin position="29"/>
        <end position="406"/>
    </location>
</feature>
<evidence type="ECO:0000256" key="1">
    <source>
        <dbReference type="NCBIfam" id="TIGR04541"/>
    </source>
</evidence>
<protein>
    <recommendedName>
        <fullName evidence="1">Thiamine pyridinylase</fullName>
        <ecNumber evidence="1">2.5.1.2</ecNumber>
    </recommendedName>
</protein>